<evidence type="ECO:0000256" key="1">
    <source>
        <dbReference type="ARBA" id="ARBA00010641"/>
    </source>
</evidence>
<dbReference type="PANTHER" id="PTHR43133:SF25">
    <property type="entry name" value="RNA POLYMERASE SIGMA FACTOR RFAY-RELATED"/>
    <property type="match status" value="1"/>
</dbReference>
<dbReference type="Proteomes" id="UP000179467">
    <property type="component" value="Unassembled WGS sequence"/>
</dbReference>
<comment type="similarity">
    <text evidence="1">Belongs to the sigma-70 factor family. ECF subfamily.</text>
</comment>
<dbReference type="GO" id="GO:0016987">
    <property type="term" value="F:sigma factor activity"/>
    <property type="evidence" value="ECO:0007669"/>
    <property type="project" value="UniProtKB-KW"/>
</dbReference>
<evidence type="ECO:0000259" key="6">
    <source>
        <dbReference type="Pfam" id="PF08281"/>
    </source>
</evidence>
<evidence type="ECO:0000313" key="7">
    <source>
        <dbReference type="EMBL" id="OHT21761.1"/>
    </source>
</evidence>
<dbReference type="InterPro" id="IPR013324">
    <property type="entry name" value="RNA_pol_sigma_r3/r4-like"/>
</dbReference>
<name>A0A1S1HJY5_9SPHN</name>
<dbReference type="Pfam" id="PF08281">
    <property type="entry name" value="Sigma70_r4_2"/>
    <property type="match status" value="1"/>
</dbReference>
<comment type="caution">
    <text evidence="7">The sequence shown here is derived from an EMBL/GenBank/DDBJ whole genome shotgun (WGS) entry which is preliminary data.</text>
</comment>
<dbReference type="AlphaFoldDB" id="A0A1S1HJY5"/>
<dbReference type="NCBIfam" id="TIGR02937">
    <property type="entry name" value="sigma70-ECF"/>
    <property type="match status" value="1"/>
</dbReference>
<sequence>MTPGEFDCATRASLLALNRYARRLTNGADGAEDLVQETLSRAWKARERFETGSNFKAWTFTILRNLFLSHVRRERRKVDWNDLAMHSLLVSPPDQETGLLREEFGQALAALSESNRQALLAVVEDQLAYEVAAEQCGVSLAVLKSRVHRARTAMLAYLGGTHRSQLQKSPRPYIHRGFVSPTDARRLPDKISFCRAA</sequence>
<organism evidence="7 8">
    <name type="scientific">Edaphosphingomonas haloaromaticamans</name>
    <dbReference type="NCBI Taxonomy" id="653954"/>
    <lineage>
        <taxon>Bacteria</taxon>
        <taxon>Pseudomonadati</taxon>
        <taxon>Pseudomonadota</taxon>
        <taxon>Alphaproteobacteria</taxon>
        <taxon>Sphingomonadales</taxon>
        <taxon>Rhizorhabdaceae</taxon>
        <taxon>Edaphosphingomonas</taxon>
    </lineage>
</organism>
<dbReference type="RefSeq" id="WP_084653325.1">
    <property type="nucleotide sequence ID" value="NZ_MIPT01000001.1"/>
</dbReference>
<dbReference type="InterPro" id="IPR014284">
    <property type="entry name" value="RNA_pol_sigma-70_dom"/>
</dbReference>
<evidence type="ECO:0000313" key="8">
    <source>
        <dbReference type="Proteomes" id="UP000179467"/>
    </source>
</evidence>
<dbReference type="InterPro" id="IPR039425">
    <property type="entry name" value="RNA_pol_sigma-70-like"/>
</dbReference>
<protein>
    <submittedName>
        <fullName evidence="7">ECF RNA polymerase sigma factor SigR</fullName>
    </submittedName>
</protein>
<dbReference type="OrthoDB" id="9803470at2"/>
<evidence type="ECO:0000259" key="5">
    <source>
        <dbReference type="Pfam" id="PF04542"/>
    </source>
</evidence>
<keyword evidence="4" id="KW-0804">Transcription</keyword>
<dbReference type="Gene3D" id="1.10.10.10">
    <property type="entry name" value="Winged helix-like DNA-binding domain superfamily/Winged helix DNA-binding domain"/>
    <property type="match status" value="1"/>
</dbReference>
<gene>
    <name evidence="7" type="primary">sigR_3</name>
    <name evidence="7" type="ORF">BHE75_03772</name>
</gene>
<dbReference type="PANTHER" id="PTHR43133">
    <property type="entry name" value="RNA POLYMERASE ECF-TYPE SIGMA FACTO"/>
    <property type="match status" value="1"/>
</dbReference>
<dbReference type="GO" id="GO:0003677">
    <property type="term" value="F:DNA binding"/>
    <property type="evidence" value="ECO:0007669"/>
    <property type="project" value="InterPro"/>
</dbReference>
<feature type="domain" description="RNA polymerase sigma-70 region 2" evidence="5">
    <location>
        <begin position="17"/>
        <end position="76"/>
    </location>
</feature>
<keyword evidence="3" id="KW-0731">Sigma factor</keyword>
<dbReference type="EMBL" id="MIPT01000001">
    <property type="protein sequence ID" value="OHT21761.1"/>
    <property type="molecule type" value="Genomic_DNA"/>
</dbReference>
<evidence type="ECO:0000256" key="3">
    <source>
        <dbReference type="ARBA" id="ARBA00023082"/>
    </source>
</evidence>
<reference evidence="7 8" key="1">
    <citation type="submission" date="2016-09" db="EMBL/GenBank/DDBJ databases">
        <title>Metabolic pathway, cell adaptation mechanisms and a novel monoxygenase revealed through proteogenomic-transcription analysis of a Sphingomonas haloaromaticamans strain degrading the fungicide ortho-phenylphenol.</title>
        <authorList>
            <person name="Perruchon C."/>
            <person name="Papadopoulou E.S."/>
            <person name="Rousidou C."/>
            <person name="Vasileiadis S."/>
            <person name="Tanou G."/>
            <person name="Amoutzias G."/>
            <person name="Molassiotis A."/>
            <person name="Karpouzas D.G."/>
        </authorList>
    </citation>
    <scope>NUCLEOTIDE SEQUENCE [LARGE SCALE GENOMIC DNA]</scope>
    <source>
        <strain evidence="7 8">P3</strain>
    </source>
</reference>
<keyword evidence="8" id="KW-1185">Reference proteome</keyword>
<dbReference type="InterPro" id="IPR036388">
    <property type="entry name" value="WH-like_DNA-bd_sf"/>
</dbReference>
<dbReference type="SUPFAM" id="SSF88659">
    <property type="entry name" value="Sigma3 and sigma4 domains of RNA polymerase sigma factors"/>
    <property type="match status" value="1"/>
</dbReference>
<dbReference type="InterPro" id="IPR013325">
    <property type="entry name" value="RNA_pol_sigma_r2"/>
</dbReference>
<evidence type="ECO:0000256" key="2">
    <source>
        <dbReference type="ARBA" id="ARBA00023015"/>
    </source>
</evidence>
<dbReference type="GO" id="GO:0006352">
    <property type="term" value="P:DNA-templated transcription initiation"/>
    <property type="evidence" value="ECO:0007669"/>
    <property type="project" value="InterPro"/>
</dbReference>
<dbReference type="InterPro" id="IPR007627">
    <property type="entry name" value="RNA_pol_sigma70_r2"/>
</dbReference>
<dbReference type="InterPro" id="IPR013249">
    <property type="entry name" value="RNA_pol_sigma70_r4_t2"/>
</dbReference>
<feature type="domain" description="RNA polymerase sigma factor 70 region 4 type 2" evidence="6">
    <location>
        <begin position="102"/>
        <end position="154"/>
    </location>
</feature>
<dbReference type="SUPFAM" id="SSF88946">
    <property type="entry name" value="Sigma2 domain of RNA polymerase sigma factors"/>
    <property type="match status" value="1"/>
</dbReference>
<accession>A0A1S1HJY5</accession>
<evidence type="ECO:0000256" key="4">
    <source>
        <dbReference type="ARBA" id="ARBA00023163"/>
    </source>
</evidence>
<proteinExistence type="inferred from homology"/>
<keyword evidence="2" id="KW-0805">Transcription regulation</keyword>
<dbReference type="Pfam" id="PF04542">
    <property type="entry name" value="Sigma70_r2"/>
    <property type="match status" value="1"/>
</dbReference>
<dbReference type="Gene3D" id="1.10.1740.10">
    <property type="match status" value="1"/>
</dbReference>